<protein>
    <submittedName>
        <fullName evidence="1">Uncharacterized protein</fullName>
    </submittedName>
</protein>
<dbReference type="Proteomes" id="UP000232323">
    <property type="component" value="Unassembled WGS sequence"/>
</dbReference>
<comment type="caution">
    <text evidence="1">The sequence shown here is derived from an EMBL/GenBank/DDBJ whole genome shotgun (WGS) entry which is preliminary data.</text>
</comment>
<evidence type="ECO:0000313" key="2">
    <source>
        <dbReference type="Proteomes" id="UP000232323"/>
    </source>
</evidence>
<proteinExistence type="predicted"/>
<evidence type="ECO:0000313" key="1">
    <source>
        <dbReference type="EMBL" id="GAX85878.1"/>
    </source>
</evidence>
<gene>
    <name evidence="1" type="ORF">CEUSTIGMA_g13294.t1</name>
</gene>
<dbReference type="AlphaFoldDB" id="A0A250XS38"/>
<organism evidence="1 2">
    <name type="scientific">Chlamydomonas eustigma</name>
    <dbReference type="NCBI Taxonomy" id="1157962"/>
    <lineage>
        <taxon>Eukaryota</taxon>
        <taxon>Viridiplantae</taxon>
        <taxon>Chlorophyta</taxon>
        <taxon>core chlorophytes</taxon>
        <taxon>Chlorophyceae</taxon>
        <taxon>CS clade</taxon>
        <taxon>Chlamydomonadales</taxon>
        <taxon>Chlamydomonadaceae</taxon>
        <taxon>Chlamydomonas</taxon>
    </lineage>
</organism>
<reference evidence="1 2" key="1">
    <citation type="submission" date="2017-08" db="EMBL/GenBank/DDBJ databases">
        <title>Acidophilic green algal genome provides insights into adaptation to an acidic environment.</title>
        <authorList>
            <person name="Hirooka S."/>
            <person name="Hirose Y."/>
            <person name="Kanesaki Y."/>
            <person name="Higuchi S."/>
            <person name="Fujiwara T."/>
            <person name="Onuma R."/>
            <person name="Era A."/>
            <person name="Ohbayashi R."/>
            <person name="Uzuka A."/>
            <person name="Nozaki H."/>
            <person name="Yoshikawa H."/>
            <person name="Miyagishima S.Y."/>
        </authorList>
    </citation>
    <scope>NUCLEOTIDE SEQUENCE [LARGE SCALE GENOMIC DNA]</scope>
    <source>
        <strain evidence="1 2">NIES-2499</strain>
    </source>
</reference>
<keyword evidence="2" id="KW-1185">Reference proteome</keyword>
<name>A0A250XS38_9CHLO</name>
<accession>A0A250XS38</accession>
<dbReference type="EMBL" id="BEGY01000199">
    <property type="protein sequence ID" value="GAX85878.1"/>
    <property type="molecule type" value="Genomic_DNA"/>
</dbReference>
<sequence length="114" mass="11262">MALVASSFMPLGICLNLAYLLLRLPFRRDPFVLSTEGSIVGSGGRSGKAAAVDGCCSMAAGGGRSGKAAAVDGYCSMAAGGRRAGKAAAVDGYCSMAAGGGERMLIGRGIGILL</sequence>